<dbReference type="EMBL" id="AP022560">
    <property type="protein sequence ID" value="BBX03954.1"/>
    <property type="molecule type" value="Genomic_DNA"/>
</dbReference>
<evidence type="ECO:0000313" key="3">
    <source>
        <dbReference type="Proteomes" id="UP000466681"/>
    </source>
</evidence>
<dbReference type="Proteomes" id="UP000466681">
    <property type="component" value="Chromosome"/>
</dbReference>
<dbReference type="KEGG" id="mmor:MMOR_48900"/>
<keyword evidence="3" id="KW-1185">Reference proteome</keyword>
<dbReference type="PANTHER" id="PTHR33371">
    <property type="entry name" value="INTERMEMBRANE PHOSPHOLIPID TRANSPORT SYSTEM BINDING PROTEIN MLAD-RELATED"/>
    <property type="match status" value="1"/>
</dbReference>
<sequence>MTIAGTGLGCAAPARQKQAVGYCAIMSDSIGLYVGNPVTQMGYRIGEVTRISDRTTDVQVEFSVAADNPLPADVKAITRSTSILADRALELVGNYESGPKLAPGHCIPLNHSVTPKSLSEVIGSATEFVNSISPEDSSNVAGTIDGLARSLHDNGAGVNRLLSTSSALLDSPDEAISDMASVVANLSDLTTTLTEIRGPMKQILLDAVETTPDVNSAFDGGARFTDVFPELVTLVADLENNMGDETQLTLDSVSMALRKITPHSNALADLFNPVPWWINTAANHFNKQQFTIAWRPPMYRIPTHDGLAQCGFMNTVMPGSCADVAGQPYAVDVALLQYVLMQAAHR</sequence>
<dbReference type="GO" id="GO:0005576">
    <property type="term" value="C:extracellular region"/>
    <property type="evidence" value="ECO:0007669"/>
    <property type="project" value="TreeGrafter"/>
</dbReference>
<protein>
    <recommendedName>
        <fullName evidence="1">Mce/MlaD domain-containing protein</fullName>
    </recommendedName>
</protein>
<dbReference type="InterPro" id="IPR052336">
    <property type="entry name" value="MlaD_Phospholipid_Transporter"/>
</dbReference>
<name>A0AAD1HFZ3_9MYCO</name>
<dbReference type="Pfam" id="PF02470">
    <property type="entry name" value="MlaD"/>
    <property type="match status" value="1"/>
</dbReference>
<feature type="domain" description="Mce/MlaD" evidence="1">
    <location>
        <begin position="24"/>
        <end position="92"/>
    </location>
</feature>
<organism evidence="2 3">
    <name type="scientific">Mycolicibacterium moriokaense</name>
    <dbReference type="NCBI Taxonomy" id="39691"/>
    <lineage>
        <taxon>Bacteria</taxon>
        <taxon>Bacillati</taxon>
        <taxon>Actinomycetota</taxon>
        <taxon>Actinomycetes</taxon>
        <taxon>Mycobacteriales</taxon>
        <taxon>Mycobacteriaceae</taxon>
        <taxon>Mycolicibacterium</taxon>
    </lineage>
</organism>
<accession>A0AAD1HFZ3</accession>
<evidence type="ECO:0000259" key="1">
    <source>
        <dbReference type="Pfam" id="PF02470"/>
    </source>
</evidence>
<dbReference type="AlphaFoldDB" id="A0AAD1HFZ3"/>
<proteinExistence type="predicted"/>
<dbReference type="RefSeq" id="WP_083149293.1">
    <property type="nucleotide sequence ID" value="NZ_AP022560.1"/>
</dbReference>
<gene>
    <name evidence="2" type="ORF">MMOR_48900</name>
</gene>
<evidence type="ECO:0000313" key="2">
    <source>
        <dbReference type="EMBL" id="BBX03954.1"/>
    </source>
</evidence>
<dbReference type="PANTHER" id="PTHR33371:SF4">
    <property type="entry name" value="INTERMEMBRANE PHOSPHOLIPID TRANSPORT SYSTEM BINDING PROTEIN MLAD"/>
    <property type="match status" value="1"/>
</dbReference>
<reference evidence="2 3" key="1">
    <citation type="journal article" date="2019" name="Emerg. Microbes Infect.">
        <title>Comprehensive subspecies identification of 175 nontuberculous mycobacteria species based on 7547 genomic profiles.</title>
        <authorList>
            <person name="Matsumoto Y."/>
            <person name="Kinjo T."/>
            <person name="Motooka D."/>
            <person name="Nabeya D."/>
            <person name="Jung N."/>
            <person name="Uechi K."/>
            <person name="Horii T."/>
            <person name="Iida T."/>
            <person name="Fujita J."/>
            <person name="Nakamura S."/>
        </authorList>
    </citation>
    <scope>NUCLEOTIDE SEQUENCE [LARGE SCALE GENOMIC DNA]</scope>
    <source>
        <strain evidence="2 3">JCM 6375</strain>
    </source>
</reference>
<dbReference type="InterPro" id="IPR003399">
    <property type="entry name" value="Mce/MlaD"/>
</dbReference>